<dbReference type="Gene3D" id="3.40.50.300">
    <property type="entry name" value="P-loop containing nucleotide triphosphate hydrolases"/>
    <property type="match status" value="1"/>
</dbReference>
<keyword evidence="1" id="KW-0808">Transferase</keyword>
<dbReference type="EMBL" id="JAERSG010000002">
    <property type="protein sequence ID" value="MBL0747864.1"/>
    <property type="molecule type" value="Genomic_DNA"/>
</dbReference>
<sequence>MPADPTLVARDVADRVLSAPPTLGTGRLVCVDGPAGSGKTTLADALGATSDDAVVIHCDELLLGWGGLPGLAATVETLLTPLAEGRPSRWTRWDWLADDWAESHLVEPGGLLVLEGVGSWSPAIAHLVGMLVWVEADLGLRLDRGMARDGEAMREHWVRWQVEERELHTTHRTRDHADLVVSTDG</sequence>
<dbReference type="GO" id="GO:0016740">
    <property type="term" value="F:transferase activity"/>
    <property type="evidence" value="ECO:0007669"/>
    <property type="project" value="UniProtKB-KW"/>
</dbReference>
<evidence type="ECO:0000313" key="2">
    <source>
        <dbReference type="Proteomes" id="UP000636918"/>
    </source>
</evidence>
<reference evidence="1 2" key="1">
    <citation type="submission" date="2021-01" db="EMBL/GenBank/DDBJ databases">
        <title>Genome seq and assembly of Nocardiodes sp. G10.</title>
        <authorList>
            <person name="Chhetri G."/>
        </authorList>
    </citation>
    <scope>NUCLEOTIDE SEQUENCE [LARGE SCALE GENOMIC DNA]</scope>
    <source>
        <strain evidence="1 2">G10</strain>
    </source>
</reference>
<organism evidence="1 2">
    <name type="scientific">Nocardioides baculatus</name>
    <dbReference type="NCBI Taxonomy" id="2801337"/>
    <lineage>
        <taxon>Bacteria</taxon>
        <taxon>Bacillati</taxon>
        <taxon>Actinomycetota</taxon>
        <taxon>Actinomycetes</taxon>
        <taxon>Propionibacteriales</taxon>
        <taxon>Nocardioidaceae</taxon>
        <taxon>Nocardioides</taxon>
    </lineage>
</organism>
<protein>
    <submittedName>
        <fullName evidence="1">4-amino-4-deoxy-L-arabinose transferase</fullName>
    </submittedName>
</protein>
<evidence type="ECO:0000313" key="1">
    <source>
        <dbReference type="EMBL" id="MBL0747864.1"/>
    </source>
</evidence>
<dbReference type="Proteomes" id="UP000636918">
    <property type="component" value="Unassembled WGS sequence"/>
</dbReference>
<accession>A0ABS1L840</accession>
<name>A0ABS1L840_9ACTN</name>
<dbReference type="RefSeq" id="WP_201935756.1">
    <property type="nucleotide sequence ID" value="NZ_JAERSG010000002.1"/>
</dbReference>
<dbReference type="SUPFAM" id="SSF52540">
    <property type="entry name" value="P-loop containing nucleoside triphosphate hydrolases"/>
    <property type="match status" value="1"/>
</dbReference>
<keyword evidence="2" id="KW-1185">Reference proteome</keyword>
<comment type="caution">
    <text evidence="1">The sequence shown here is derived from an EMBL/GenBank/DDBJ whole genome shotgun (WGS) entry which is preliminary data.</text>
</comment>
<dbReference type="InterPro" id="IPR027417">
    <property type="entry name" value="P-loop_NTPase"/>
</dbReference>
<gene>
    <name evidence="1" type="ORF">JI751_09595</name>
</gene>
<proteinExistence type="predicted"/>